<comment type="caution">
    <text evidence="1">The sequence shown here is derived from an EMBL/GenBank/DDBJ whole genome shotgun (WGS) entry which is preliminary data.</text>
</comment>
<dbReference type="RefSeq" id="WP_132821972.1">
    <property type="nucleotide sequence ID" value="NZ_SMKI01000625.1"/>
</dbReference>
<gene>
    <name evidence="1" type="ORF">E1283_33700</name>
</gene>
<organism evidence="1 2">
    <name type="scientific">Streptomyces hainanensis</name>
    <dbReference type="NCBI Taxonomy" id="402648"/>
    <lineage>
        <taxon>Bacteria</taxon>
        <taxon>Bacillati</taxon>
        <taxon>Actinomycetota</taxon>
        <taxon>Actinomycetes</taxon>
        <taxon>Kitasatosporales</taxon>
        <taxon>Streptomycetaceae</taxon>
        <taxon>Streptomyces</taxon>
    </lineage>
</organism>
<evidence type="ECO:0000313" key="2">
    <source>
        <dbReference type="Proteomes" id="UP000295345"/>
    </source>
</evidence>
<dbReference type="AlphaFoldDB" id="A0A4R4SGU7"/>
<proteinExistence type="predicted"/>
<dbReference type="Proteomes" id="UP000295345">
    <property type="component" value="Unassembled WGS sequence"/>
</dbReference>
<name>A0A4R4SGU7_9ACTN</name>
<dbReference type="OrthoDB" id="3692879at2"/>
<keyword evidence="2" id="KW-1185">Reference proteome</keyword>
<evidence type="ECO:0000313" key="1">
    <source>
        <dbReference type="EMBL" id="TDC62668.1"/>
    </source>
</evidence>
<sequence length="106" mass="11580">MDLSPPTPATPAGPRPAVELTIGELVLDGFPPAHADRISESFRRELTRLVTEHGLPLATTPGDELRATLPELPRHLPPHRLGEALARTVHAALTDPGRAQERRRPR</sequence>
<protein>
    <submittedName>
        <fullName evidence="1">Uncharacterized protein</fullName>
    </submittedName>
</protein>
<dbReference type="EMBL" id="SMKI01000625">
    <property type="protein sequence ID" value="TDC62668.1"/>
    <property type="molecule type" value="Genomic_DNA"/>
</dbReference>
<reference evidence="1 2" key="1">
    <citation type="submission" date="2019-03" db="EMBL/GenBank/DDBJ databases">
        <title>Draft genome sequences of novel Actinobacteria.</title>
        <authorList>
            <person name="Sahin N."/>
            <person name="Ay H."/>
            <person name="Saygin H."/>
        </authorList>
    </citation>
    <scope>NUCLEOTIDE SEQUENCE [LARGE SCALE GENOMIC DNA]</scope>
    <source>
        <strain evidence="1 2">DSM 41900</strain>
    </source>
</reference>
<accession>A0A4R4SGU7</accession>